<gene>
    <name evidence="2" type="ORF">ACFOEX_13050</name>
</gene>
<evidence type="ECO:0000313" key="2">
    <source>
        <dbReference type="EMBL" id="MFC3267269.1"/>
    </source>
</evidence>
<proteinExistence type="predicted"/>
<evidence type="ECO:0008006" key="4">
    <source>
        <dbReference type="Google" id="ProtNLM"/>
    </source>
</evidence>
<evidence type="ECO:0000256" key="1">
    <source>
        <dbReference type="SAM" id="MobiDB-lite"/>
    </source>
</evidence>
<feature type="compositionally biased region" description="Acidic residues" evidence="1">
    <location>
        <begin position="38"/>
        <end position="57"/>
    </location>
</feature>
<protein>
    <recommendedName>
        <fullName evidence="4">Scaffolding protein</fullName>
    </recommendedName>
</protein>
<reference evidence="3" key="1">
    <citation type="journal article" date="2019" name="Int. J. Syst. Evol. Microbiol.">
        <title>The Global Catalogue of Microorganisms (GCM) 10K type strain sequencing project: providing services to taxonomists for standard genome sequencing and annotation.</title>
        <authorList>
            <consortium name="The Broad Institute Genomics Platform"/>
            <consortium name="The Broad Institute Genome Sequencing Center for Infectious Disease"/>
            <person name="Wu L."/>
            <person name="Ma J."/>
        </authorList>
    </citation>
    <scope>NUCLEOTIDE SEQUENCE [LARGE SCALE GENOMIC DNA]</scope>
    <source>
        <strain evidence="3">CCM 7941</strain>
    </source>
</reference>
<feature type="region of interest" description="Disordered" evidence="1">
    <location>
        <begin position="237"/>
        <end position="263"/>
    </location>
</feature>
<keyword evidence="3" id="KW-1185">Reference proteome</keyword>
<feature type="region of interest" description="Disordered" evidence="1">
    <location>
        <begin position="1"/>
        <end position="69"/>
    </location>
</feature>
<accession>A0ABV7LI67</accession>
<name>A0ABV7LI67_9HYPH</name>
<evidence type="ECO:0000313" key="3">
    <source>
        <dbReference type="Proteomes" id="UP001595536"/>
    </source>
</evidence>
<comment type="caution">
    <text evidence="2">The sequence shown here is derived from an EMBL/GenBank/DDBJ whole genome shotgun (WGS) entry which is preliminary data.</text>
</comment>
<dbReference type="Proteomes" id="UP001595536">
    <property type="component" value="Unassembled WGS sequence"/>
</dbReference>
<sequence length="276" mass="29971">MQDDDQVDVPVADEPQAEAEQSEVTTETTDEAKTGQEAEADAEGADAAGDDGDEQEDGEKRKRRSGVDRLKRKIAELTAELELQRSRGPVPADSEAIRRAVEAEVGEPPKIEDFEDYFAYERAMTAYEIDRRLAEKEAKRNAAARQAQMTAAQQIALEDFREREAEVAKAIPDYVQTMAQAGAMPASDAVTRLVIESDKGPLLKYHLAKNPADLQRLNAMDPLSAARAIGRLEAKLSLPTANRTSKAPPPTAPIKGGAGPASDEAKLEAWLKAKYG</sequence>
<organism evidence="2 3">
    <name type="scientific">Camelimonas abortus</name>
    <dbReference type="NCBI Taxonomy" id="1017184"/>
    <lineage>
        <taxon>Bacteria</taxon>
        <taxon>Pseudomonadati</taxon>
        <taxon>Pseudomonadota</taxon>
        <taxon>Alphaproteobacteria</taxon>
        <taxon>Hyphomicrobiales</taxon>
        <taxon>Chelatococcaceae</taxon>
        <taxon>Camelimonas</taxon>
    </lineage>
</organism>
<dbReference type="EMBL" id="JBHRUV010000098">
    <property type="protein sequence ID" value="MFC3267269.1"/>
    <property type="molecule type" value="Genomic_DNA"/>
</dbReference>
<dbReference type="RefSeq" id="WP_376829204.1">
    <property type="nucleotide sequence ID" value="NZ_JBHLWR010000006.1"/>
</dbReference>